<reference evidence="2 3" key="1">
    <citation type="submission" date="2023-07" db="EMBL/GenBank/DDBJ databases">
        <title>Genomic Encyclopedia of Type Strains, Phase IV (KMG-IV): sequencing the most valuable type-strain genomes for metagenomic binning, comparative biology and taxonomic classification.</title>
        <authorList>
            <person name="Goeker M."/>
        </authorList>
    </citation>
    <scope>NUCLEOTIDE SEQUENCE [LARGE SCALE GENOMIC DNA]</scope>
    <source>
        <strain evidence="2 3">DSM 23948</strain>
    </source>
</reference>
<dbReference type="RefSeq" id="WP_307151654.1">
    <property type="nucleotide sequence ID" value="NZ_JAUSTU010000021.1"/>
</dbReference>
<dbReference type="InterPro" id="IPR042100">
    <property type="entry name" value="Bug_dom1"/>
</dbReference>
<dbReference type="PIRSF" id="PIRSF017082">
    <property type="entry name" value="YflP"/>
    <property type="match status" value="1"/>
</dbReference>
<dbReference type="PANTHER" id="PTHR42928">
    <property type="entry name" value="TRICARBOXYLATE-BINDING PROTEIN"/>
    <property type="match status" value="1"/>
</dbReference>
<gene>
    <name evidence="2" type="ORF">J2S07_003512</name>
</gene>
<evidence type="ECO:0000313" key="2">
    <source>
        <dbReference type="EMBL" id="MDQ0157184.1"/>
    </source>
</evidence>
<evidence type="ECO:0000313" key="3">
    <source>
        <dbReference type="Proteomes" id="UP001231362"/>
    </source>
</evidence>
<dbReference type="CDD" id="cd07012">
    <property type="entry name" value="PBP2_Bug_TTT"/>
    <property type="match status" value="1"/>
</dbReference>
<protein>
    <submittedName>
        <fullName evidence="2">Tripartite-type tricarboxylate transporter receptor subunit TctC</fullName>
    </submittedName>
</protein>
<organism evidence="2 3">
    <name type="scientific">Anoxybacillus andreesenii</name>
    <dbReference type="NCBI Taxonomy" id="1325932"/>
    <lineage>
        <taxon>Bacteria</taxon>
        <taxon>Bacillati</taxon>
        <taxon>Bacillota</taxon>
        <taxon>Bacilli</taxon>
        <taxon>Bacillales</taxon>
        <taxon>Anoxybacillaceae</taxon>
        <taxon>Anoxybacillus</taxon>
    </lineage>
</organism>
<comment type="similarity">
    <text evidence="1">Belongs to the UPF0065 (bug) family.</text>
</comment>
<dbReference type="Pfam" id="PF03401">
    <property type="entry name" value="TctC"/>
    <property type="match status" value="1"/>
</dbReference>
<keyword evidence="3" id="KW-1185">Reference proteome</keyword>
<evidence type="ECO:0000256" key="1">
    <source>
        <dbReference type="ARBA" id="ARBA00006987"/>
    </source>
</evidence>
<keyword evidence="2" id="KW-0675">Receptor</keyword>
<comment type="caution">
    <text evidence="2">The sequence shown here is derived from an EMBL/GenBank/DDBJ whole genome shotgun (WGS) entry which is preliminary data.</text>
</comment>
<dbReference type="PROSITE" id="PS51257">
    <property type="entry name" value="PROKAR_LIPOPROTEIN"/>
    <property type="match status" value="1"/>
</dbReference>
<dbReference type="PANTHER" id="PTHR42928:SF5">
    <property type="entry name" value="BLR1237 PROTEIN"/>
    <property type="match status" value="1"/>
</dbReference>
<dbReference type="EMBL" id="JAUSTU010000021">
    <property type="protein sequence ID" value="MDQ0157184.1"/>
    <property type="molecule type" value="Genomic_DNA"/>
</dbReference>
<dbReference type="SUPFAM" id="SSF53850">
    <property type="entry name" value="Periplasmic binding protein-like II"/>
    <property type="match status" value="1"/>
</dbReference>
<dbReference type="Gene3D" id="3.40.190.10">
    <property type="entry name" value="Periplasmic binding protein-like II"/>
    <property type="match status" value="1"/>
</dbReference>
<dbReference type="Gene3D" id="3.40.190.150">
    <property type="entry name" value="Bordetella uptake gene, domain 1"/>
    <property type="match status" value="1"/>
</dbReference>
<proteinExistence type="inferred from homology"/>
<accession>A0ABT9V8B4</accession>
<dbReference type="InterPro" id="IPR005064">
    <property type="entry name" value="BUG"/>
</dbReference>
<name>A0ABT9V8B4_9BACL</name>
<dbReference type="Proteomes" id="UP001231362">
    <property type="component" value="Unassembled WGS sequence"/>
</dbReference>
<sequence length="352" mass="38045">MLKNRSVFRVIFTLVALFMLMIATACGSIKSNGEGKEKSINFPTKNITGVIPFGAGGPTDSMARAAAAAAEQKIGKSIIMVNKPGASGGIGTQDVYDSKADGHTLLFAAETNLTILPVFDINERSYKDFEAINIFGRTYSAIAVKADSKYNTLEDLINDAKENPGKISLTLGSSGSQSQIVATMLRETTGAEFNMIPFDGDGPALTAVLGGHVDAFISSVAMGIENVEGGKLKFLAIVHDEPIDNLPDVPPVTEAIPEMEKYLPWGPFSGVFVKKDTPDEIKQYLIEKFKEASEVQEFKDFLANSQYVPLSISGQEAEEFITDWASKTLWLLHDAGITKKSPEVLDIPKPEK</sequence>